<keyword evidence="3" id="KW-1185">Reference proteome</keyword>
<comment type="caution">
    <text evidence="2">The sequence shown here is derived from an EMBL/GenBank/DDBJ whole genome shotgun (WGS) entry which is preliminary data.</text>
</comment>
<dbReference type="PANTHER" id="PTHR28366:SF1">
    <property type="entry name" value="CHROMOSOME 1 OPEN READING FRAME 131"/>
    <property type="match status" value="1"/>
</dbReference>
<dbReference type="STRING" id="50429.A0A2B4RIN0"/>
<feature type="compositionally biased region" description="Basic residues" evidence="1">
    <location>
        <begin position="78"/>
        <end position="87"/>
    </location>
</feature>
<dbReference type="AlphaFoldDB" id="A0A2B4RIN0"/>
<dbReference type="Proteomes" id="UP000225706">
    <property type="component" value="Unassembled WGS sequence"/>
</dbReference>
<protein>
    <submittedName>
        <fullName evidence="2">Uncharacterized protein</fullName>
    </submittedName>
</protein>
<sequence length="228" mass="26512">MLGKDSDWKFKEIGYIWIMEQIPGQCSQKKSLKRKRIGTQKHEKSYNSTSLGSLAEKKANRPPPKEIEFVEPGKQLKKKKLLQPGKRKQVEIKRRSTREDLSDLEFKSIAREVKEFGVTGLSRKDRRNYEDWKAQSLGGKAPKGQKMPYPMLMRQIKRRKEREQEQRERTEKRVQFPEVRGSGLLRAPMGWWVDNSSKGLQASVGKFKAGVQCLSKADLHKITSKKKR</sequence>
<dbReference type="Pfam" id="PF15375">
    <property type="entry name" value="FSAF1"/>
    <property type="match status" value="1"/>
</dbReference>
<organism evidence="2 3">
    <name type="scientific">Stylophora pistillata</name>
    <name type="common">Smooth cauliflower coral</name>
    <dbReference type="NCBI Taxonomy" id="50429"/>
    <lineage>
        <taxon>Eukaryota</taxon>
        <taxon>Metazoa</taxon>
        <taxon>Cnidaria</taxon>
        <taxon>Anthozoa</taxon>
        <taxon>Hexacorallia</taxon>
        <taxon>Scleractinia</taxon>
        <taxon>Astrocoeniina</taxon>
        <taxon>Pocilloporidae</taxon>
        <taxon>Stylophora</taxon>
    </lineage>
</organism>
<gene>
    <name evidence="2" type="ORF">AWC38_SpisGene19055</name>
</gene>
<name>A0A2B4RIN0_STYPI</name>
<feature type="compositionally biased region" description="Basic and acidic residues" evidence="1">
    <location>
        <begin position="88"/>
        <end position="97"/>
    </location>
</feature>
<dbReference type="PANTHER" id="PTHR28366">
    <property type="entry name" value="CHROMOSOME 1 OPEN READING FRAME 131"/>
    <property type="match status" value="1"/>
</dbReference>
<evidence type="ECO:0000313" key="2">
    <source>
        <dbReference type="EMBL" id="PFX16663.1"/>
    </source>
</evidence>
<feature type="region of interest" description="Disordered" evidence="1">
    <location>
        <begin position="27"/>
        <end position="67"/>
    </location>
</feature>
<dbReference type="InterPro" id="IPR027973">
    <property type="entry name" value="FSAF1-like"/>
</dbReference>
<evidence type="ECO:0000313" key="3">
    <source>
        <dbReference type="Proteomes" id="UP000225706"/>
    </source>
</evidence>
<reference evidence="3" key="1">
    <citation type="journal article" date="2017" name="bioRxiv">
        <title>Comparative analysis of the genomes of Stylophora pistillata and Acropora digitifera provides evidence for extensive differences between species of corals.</title>
        <authorList>
            <person name="Voolstra C.R."/>
            <person name="Li Y."/>
            <person name="Liew Y.J."/>
            <person name="Baumgarten S."/>
            <person name="Zoccola D."/>
            <person name="Flot J.-F."/>
            <person name="Tambutte S."/>
            <person name="Allemand D."/>
            <person name="Aranda M."/>
        </authorList>
    </citation>
    <scope>NUCLEOTIDE SEQUENCE [LARGE SCALE GENOMIC DNA]</scope>
</reference>
<feature type="region of interest" description="Disordered" evidence="1">
    <location>
        <begin position="78"/>
        <end position="97"/>
    </location>
</feature>
<proteinExistence type="predicted"/>
<evidence type="ECO:0000256" key="1">
    <source>
        <dbReference type="SAM" id="MobiDB-lite"/>
    </source>
</evidence>
<dbReference type="InterPro" id="IPR052852">
    <property type="entry name" value="SSU_Processome_Comp"/>
</dbReference>
<accession>A0A2B4RIN0</accession>
<dbReference type="OrthoDB" id="10067479at2759"/>
<feature type="compositionally biased region" description="Basic residues" evidence="1">
    <location>
        <begin position="30"/>
        <end position="39"/>
    </location>
</feature>
<dbReference type="EMBL" id="LSMT01000528">
    <property type="protein sequence ID" value="PFX16663.1"/>
    <property type="molecule type" value="Genomic_DNA"/>
</dbReference>
<feature type="compositionally biased region" description="Basic and acidic residues" evidence="1">
    <location>
        <begin position="55"/>
        <end position="67"/>
    </location>
</feature>